<organism evidence="2 3">
    <name type="scientific">Actinocorallia longicatena</name>
    <dbReference type="NCBI Taxonomy" id="111803"/>
    <lineage>
        <taxon>Bacteria</taxon>
        <taxon>Bacillati</taxon>
        <taxon>Actinomycetota</taxon>
        <taxon>Actinomycetes</taxon>
        <taxon>Streptosporangiales</taxon>
        <taxon>Thermomonosporaceae</taxon>
        <taxon>Actinocorallia</taxon>
    </lineage>
</organism>
<evidence type="ECO:0000313" key="3">
    <source>
        <dbReference type="Proteomes" id="UP001501237"/>
    </source>
</evidence>
<reference evidence="3" key="1">
    <citation type="journal article" date="2019" name="Int. J. Syst. Evol. Microbiol.">
        <title>The Global Catalogue of Microorganisms (GCM) 10K type strain sequencing project: providing services to taxonomists for standard genome sequencing and annotation.</title>
        <authorList>
            <consortium name="The Broad Institute Genomics Platform"/>
            <consortium name="The Broad Institute Genome Sequencing Center for Infectious Disease"/>
            <person name="Wu L."/>
            <person name="Ma J."/>
        </authorList>
    </citation>
    <scope>NUCLEOTIDE SEQUENCE [LARGE SCALE GENOMIC DNA]</scope>
    <source>
        <strain evidence="3">JCM 9377</strain>
    </source>
</reference>
<evidence type="ECO:0000313" key="2">
    <source>
        <dbReference type="EMBL" id="GAA3233950.1"/>
    </source>
</evidence>
<keyword evidence="3" id="KW-1185">Reference proteome</keyword>
<dbReference type="EMBL" id="BAAAUV010000025">
    <property type="protein sequence ID" value="GAA3233950.1"/>
    <property type="molecule type" value="Genomic_DNA"/>
</dbReference>
<gene>
    <name evidence="2" type="ORF">GCM10010468_66810</name>
</gene>
<accession>A0ABP6QKY3</accession>
<feature type="region of interest" description="Disordered" evidence="1">
    <location>
        <begin position="30"/>
        <end position="55"/>
    </location>
</feature>
<dbReference type="Proteomes" id="UP001501237">
    <property type="component" value="Unassembled WGS sequence"/>
</dbReference>
<evidence type="ECO:0000256" key="1">
    <source>
        <dbReference type="SAM" id="MobiDB-lite"/>
    </source>
</evidence>
<proteinExistence type="predicted"/>
<name>A0ABP6QKY3_9ACTN</name>
<sequence>MTTVRAVQENRAVFTGASIRGVGGLIVTRMTPGGNRTARKFRVNFSPPAEGRARA</sequence>
<comment type="caution">
    <text evidence="2">The sequence shown here is derived from an EMBL/GenBank/DDBJ whole genome shotgun (WGS) entry which is preliminary data.</text>
</comment>
<protein>
    <submittedName>
        <fullName evidence="2">Uncharacterized protein</fullName>
    </submittedName>
</protein>